<dbReference type="EMBL" id="JAAALK010000079">
    <property type="protein sequence ID" value="KAG8099041.1"/>
    <property type="molecule type" value="Genomic_DNA"/>
</dbReference>
<feature type="domain" description="VQ" evidence="2">
    <location>
        <begin position="43"/>
        <end position="69"/>
    </location>
</feature>
<dbReference type="Pfam" id="PF05678">
    <property type="entry name" value="VQ"/>
    <property type="match status" value="1"/>
</dbReference>
<comment type="caution">
    <text evidence="3">The sequence shown here is derived from an EMBL/GenBank/DDBJ whole genome shotgun (WGS) entry which is preliminary data.</text>
</comment>
<dbReference type="PANTHER" id="PTHR33624:SF17">
    <property type="entry name" value="OS07G0687400 PROTEIN"/>
    <property type="match status" value="1"/>
</dbReference>
<reference evidence="3" key="2">
    <citation type="submission" date="2021-02" db="EMBL/GenBank/DDBJ databases">
        <authorList>
            <person name="Kimball J.A."/>
            <person name="Haas M.W."/>
            <person name="Macchietto M."/>
            <person name="Kono T."/>
            <person name="Duquette J."/>
            <person name="Shao M."/>
        </authorList>
    </citation>
    <scope>NUCLEOTIDE SEQUENCE</scope>
    <source>
        <tissue evidence="3">Fresh leaf tissue</tissue>
    </source>
</reference>
<keyword evidence="4" id="KW-1185">Reference proteome</keyword>
<sequence>MADYRLRVQRVRHGVSKAPARGKAARSKQQQQQASAGVRMVYIASPMKLTASPEEFRAVVQELTGRHSNIADRDYVDSIHPPPSYCSAAPPPVQYSSLVLPVPPPLPRRIFQVHDHGELEEAPGPYYGQLYYQ</sequence>
<dbReference type="AlphaFoldDB" id="A0A8J6C0I7"/>
<dbReference type="PANTHER" id="PTHR33624">
    <property type="entry name" value="SIGMA FACTOR BINDING PROTEIN 1, CHLOROPLASTIC"/>
    <property type="match status" value="1"/>
</dbReference>
<proteinExistence type="predicted"/>
<evidence type="ECO:0000259" key="2">
    <source>
        <dbReference type="Pfam" id="PF05678"/>
    </source>
</evidence>
<protein>
    <recommendedName>
        <fullName evidence="2">VQ domain-containing protein</fullName>
    </recommendedName>
</protein>
<dbReference type="InterPro" id="IPR008889">
    <property type="entry name" value="VQ"/>
</dbReference>
<organism evidence="3 4">
    <name type="scientific">Zizania palustris</name>
    <name type="common">Northern wild rice</name>
    <dbReference type="NCBI Taxonomy" id="103762"/>
    <lineage>
        <taxon>Eukaryota</taxon>
        <taxon>Viridiplantae</taxon>
        <taxon>Streptophyta</taxon>
        <taxon>Embryophyta</taxon>
        <taxon>Tracheophyta</taxon>
        <taxon>Spermatophyta</taxon>
        <taxon>Magnoliopsida</taxon>
        <taxon>Liliopsida</taxon>
        <taxon>Poales</taxon>
        <taxon>Poaceae</taxon>
        <taxon>BOP clade</taxon>
        <taxon>Oryzoideae</taxon>
        <taxon>Oryzeae</taxon>
        <taxon>Zizaniinae</taxon>
        <taxon>Zizania</taxon>
    </lineage>
</organism>
<accession>A0A8J6C0I7</accession>
<name>A0A8J6C0I7_ZIZPA</name>
<evidence type="ECO:0000313" key="3">
    <source>
        <dbReference type="EMBL" id="KAG8099041.1"/>
    </source>
</evidence>
<dbReference type="Proteomes" id="UP000729402">
    <property type="component" value="Unassembled WGS sequence"/>
</dbReference>
<evidence type="ECO:0000313" key="4">
    <source>
        <dbReference type="Proteomes" id="UP000729402"/>
    </source>
</evidence>
<gene>
    <name evidence="3" type="ORF">GUJ93_ZPchr0013g34894</name>
</gene>
<dbReference type="OrthoDB" id="665788at2759"/>
<dbReference type="InterPro" id="IPR039335">
    <property type="entry name" value="SIB1/2"/>
</dbReference>
<feature type="region of interest" description="Disordered" evidence="1">
    <location>
        <begin position="13"/>
        <end position="36"/>
    </location>
</feature>
<evidence type="ECO:0000256" key="1">
    <source>
        <dbReference type="SAM" id="MobiDB-lite"/>
    </source>
</evidence>
<reference evidence="3" key="1">
    <citation type="journal article" date="2021" name="bioRxiv">
        <title>Whole Genome Assembly and Annotation of Northern Wild Rice, Zizania palustris L., Supports a Whole Genome Duplication in the Zizania Genus.</title>
        <authorList>
            <person name="Haas M."/>
            <person name="Kono T."/>
            <person name="Macchietto M."/>
            <person name="Millas R."/>
            <person name="McGilp L."/>
            <person name="Shao M."/>
            <person name="Duquette J."/>
            <person name="Hirsch C.N."/>
            <person name="Kimball J."/>
        </authorList>
    </citation>
    <scope>NUCLEOTIDE SEQUENCE</scope>
    <source>
        <tissue evidence="3">Fresh leaf tissue</tissue>
    </source>
</reference>
<feature type="compositionally biased region" description="Low complexity" evidence="1">
    <location>
        <begin position="27"/>
        <end position="36"/>
    </location>
</feature>